<organism evidence="1 2">
    <name type="scientific">Paracoccus gahaiensis</name>
    <dbReference type="NCBI Taxonomy" id="1706839"/>
    <lineage>
        <taxon>Bacteria</taxon>
        <taxon>Pseudomonadati</taxon>
        <taxon>Pseudomonadota</taxon>
        <taxon>Alphaproteobacteria</taxon>
        <taxon>Rhodobacterales</taxon>
        <taxon>Paracoccaceae</taxon>
        <taxon>Paracoccus</taxon>
    </lineage>
</organism>
<name>A0A4U0R533_9RHOB</name>
<protein>
    <submittedName>
        <fullName evidence="1">Uncharacterized protein</fullName>
    </submittedName>
</protein>
<gene>
    <name evidence="1" type="ORF">FA743_17230</name>
</gene>
<keyword evidence="2" id="KW-1185">Reference proteome</keyword>
<dbReference type="EMBL" id="SUNI01000023">
    <property type="protein sequence ID" value="TJZ89945.1"/>
    <property type="molecule type" value="Genomic_DNA"/>
</dbReference>
<evidence type="ECO:0000313" key="1">
    <source>
        <dbReference type="EMBL" id="TJZ89945.1"/>
    </source>
</evidence>
<dbReference type="Proteomes" id="UP000309747">
    <property type="component" value="Unassembled WGS sequence"/>
</dbReference>
<accession>A0A4U0R533</accession>
<comment type="caution">
    <text evidence="1">The sequence shown here is derived from an EMBL/GenBank/DDBJ whole genome shotgun (WGS) entry which is preliminary data.</text>
</comment>
<proteinExistence type="predicted"/>
<reference evidence="1 2" key="1">
    <citation type="submission" date="2019-04" db="EMBL/GenBank/DDBJ databases">
        <authorList>
            <person name="Li J."/>
        </authorList>
    </citation>
    <scope>NUCLEOTIDE SEQUENCE [LARGE SCALE GENOMIC DNA]</scope>
    <source>
        <strain evidence="1 2">KCTC 42687</strain>
    </source>
</reference>
<dbReference type="AlphaFoldDB" id="A0A4U0R533"/>
<sequence length="61" mass="6804">MAKHRSQLALLGELQDLGKASEAPAAAHTFWHALGFGLKEFADDLRAYVHLKNALLFPRFL</sequence>
<evidence type="ECO:0000313" key="2">
    <source>
        <dbReference type="Proteomes" id="UP000309747"/>
    </source>
</evidence>